<accession>A0A2P2BS09</accession>
<evidence type="ECO:0000313" key="1">
    <source>
        <dbReference type="EMBL" id="CEI73136.1"/>
    </source>
</evidence>
<organism evidence="1 2">
    <name type="scientific">Romboutsia hominis</name>
    <dbReference type="NCBI Taxonomy" id="1507512"/>
    <lineage>
        <taxon>Bacteria</taxon>
        <taxon>Bacillati</taxon>
        <taxon>Bacillota</taxon>
        <taxon>Clostridia</taxon>
        <taxon>Peptostreptococcales</taxon>
        <taxon>Peptostreptococcaceae</taxon>
        <taxon>Romboutsia</taxon>
    </lineage>
</organism>
<proteinExistence type="predicted"/>
<evidence type="ECO:0000313" key="2">
    <source>
        <dbReference type="Proteomes" id="UP000245695"/>
    </source>
</evidence>
<dbReference type="PANTHER" id="PTHR46795">
    <property type="entry name" value="ABC TRANSPORTER PERMEASE-RELATED-RELATED"/>
    <property type="match status" value="1"/>
</dbReference>
<name>A0A2P2BS09_9FIRM</name>
<reference evidence="1 2" key="1">
    <citation type="submission" date="2014-09" db="EMBL/GenBank/DDBJ databases">
        <authorList>
            <person name="Hornung B.V."/>
        </authorList>
    </citation>
    <scope>NUCLEOTIDE SEQUENCE [LARGE SCALE GENOMIC DNA]</scope>
    <source>
        <strain evidence="1 2">FRIFI</strain>
    </source>
</reference>
<keyword evidence="2" id="KW-1185">Reference proteome</keyword>
<dbReference type="PANTHER" id="PTHR46795:SF2">
    <property type="entry name" value="ABC TRANSPORTER, PERMEASE PROTEIN"/>
    <property type="match status" value="1"/>
</dbReference>
<gene>
    <name evidence="1" type="ORF">FRIFI_1603</name>
</gene>
<dbReference type="AlphaFoldDB" id="A0A2P2BS09"/>
<dbReference type="InterPro" id="IPR052536">
    <property type="entry name" value="ABC-4_Integral_Memb_Prot"/>
</dbReference>
<dbReference type="EMBL" id="LN650648">
    <property type="protein sequence ID" value="CEI73136.1"/>
    <property type="molecule type" value="Genomic_DNA"/>
</dbReference>
<protein>
    <submittedName>
        <fullName evidence="1">Uncharacterized protein</fullName>
    </submittedName>
</protein>
<dbReference type="RefSeq" id="WP_166505553.1">
    <property type="nucleotide sequence ID" value="NZ_LN650648.1"/>
</dbReference>
<dbReference type="Proteomes" id="UP000245695">
    <property type="component" value="Chromosome 1"/>
</dbReference>
<sequence length="218" mass="25322">MKLSKRTIVGLLSAAVILIGGKFVYDNFIDDDLTYPLTYISIEGNKREKDQIDTIEKSLNSNKCKFEEINFEMLKVDDNNNMVIKESEYNKLANKLDLEKVRVNDKEAAIIPRYDGIKNFKYMNELKELTNYKVENNNLKVVSVVDKKILITGLFKSQIIISDNLYNKLEKDSENKIVTVKGYEFKENSKSDKAILQIKENKLFSNNNENDIFYLFSK</sequence>
<dbReference type="KEGG" id="rhom:FRIFI_1603"/>